<gene>
    <name evidence="10" type="ORF">ACEZDJ_08515</name>
</gene>
<protein>
    <submittedName>
        <fullName evidence="10">Acyl-CoA dehydrogenase family protein</fullName>
    </submittedName>
</protein>
<keyword evidence="3 6" id="KW-0285">Flavoprotein</keyword>
<dbReference type="Pfam" id="PF02771">
    <property type="entry name" value="Acyl-CoA_dh_N"/>
    <property type="match status" value="1"/>
</dbReference>
<keyword evidence="11" id="KW-1185">Reference proteome</keyword>
<name>A0ABV6UIQ9_9ACTN</name>
<evidence type="ECO:0000256" key="2">
    <source>
        <dbReference type="ARBA" id="ARBA00009347"/>
    </source>
</evidence>
<dbReference type="InterPro" id="IPR009100">
    <property type="entry name" value="AcylCoA_DH/oxidase_NM_dom_sf"/>
</dbReference>
<evidence type="ECO:0000259" key="9">
    <source>
        <dbReference type="Pfam" id="PF02771"/>
    </source>
</evidence>
<dbReference type="RefSeq" id="WP_030260305.1">
    <property type="nucleotide sequence ID" value="NZ_JBHEZZ010000004.1"/>
</dbReference>
<comment type="similarity">
    <text evidence="2 6">Belongs to the acyl-CoA dehydrogenase family.</text>
</comment>
<keyword evidence="5 6" id="KW-0560">Oxidoreductase</keyword>
<dbReference type="SUPFAM" id="SSF47203">
    <property type="entry name" value="Acyl-CoA dehydrogenase C-terminal domain-like"/>
    <property type="match status" value="1"/>
</dbReference>
<dbReference type="Pfam" id="PF00441">
    <property type="entry name" value="Acyl-CoA_dh_1"/>
    <property type="match status" value="1"/>
</dbReference>
<sequence length="400" mass="43990">MTVTVTAATATDTPLDFGDPADLDQLRRRFRAWLAEHPLPERGADEPLPVFLHRWHRQLHSGGWVGLDVPQAYGGQGLSTLHQVAISDELGACQAPGIPRIGYLAHALLEFGSEEQCRRWLPRMLSGEDTWCQGFSEPGAGSDLAGMATTATRQDGHYLVRGQKLWTSYAQFSGLCLLLARTERADPATDPSARPHDSISAFALPLDRAGVTVRPLRAANGDDEFCELFLDDVRIEESERIGAEGTGWPLAMTTVSYERNALDTGHISRYGVLVERLRRSARDRRGELPDGLLSEIGRCYVDYQVLVAHTRRRTAERLAGRTAGPESSYDKLLMTRTEQRLYETALRVFPGEFFGEGESSGGGPLFGDYLYSRAASVYGGTSQIQRNIIAKRVLGLPSAG</sequence>
<dbReference type="PANTHER" id="PTHR43292:SF3">
    <property type="entry name" value="ACYL-COA DEHYDROGENASE FADE29"/>
    <property type="match status" value="1"/>
</dbReference>
<organism evidence="10 11">
    <name type="scientific">Streptacidiphilus cavernicola</name>
    <dbReference type="NCBI Taxonomy" id="3342716"/>
    <lineage>
        <taxon>Bacteria</taxon>
        <taxon>Bacillati</taxon>
        <taxon>Actinomycetota</taxon>
        <taxon>Actinomycetes</taxon>
        <taxon>Kitasatosporales</taxon>
        <taxon>Streptomycetaceae</taxon>
        <taxon>Streptacidiphilus</taxon>
    </lineage>
</organism>
<dbReference type="InterPro" id="IPR037069">
    <property type="entry name" value="AcylCoA_DH/ox_N_sf"/>
</dbReference>
<evidence type="ECO:0000313" key="11">
    <source>
        <dbReference type="Proteomes" id="UP001592528"/>
    </source>
</evidence>
<feature type="domain" description="Acyl-CoA dehydrogenase/oxidase C-terminal" evidence="7">
    <location>
        <begin position="245"/>
        <end position="394"/>
    </location>
</feature>
<evidence type="ECO:0000259" key="8">
    <source>
        <dbReference type="Pfam" id="PF02770"/>
    </source>
</evidence>
<dbReference type="InterPro" id="IPR009075">
    <property type="entry name" value="AcylCo_DH/oxidase_C"/>
</dbReference>
<comment type="cofactor">
    <cofactor evidence="1 6">
        <name>FAD</name>
        <dbReference type="ChEBI" id="CHEBI:57692"/>
    </cofactor>
</comment>
<dbReference type="Proteomes" id="UP001592528">
    <property type="component" value="Unassembled WGS sequence"/>
</dbReference>
<evidence type="ECO:0000256" key="6">
    <source>
        <dbReference type="RuleBase" id="RU362125"/>
    </source>
</evidence>
<evidence type="ECO:0000313" key="10">
    <source>
        <dbReference type="EMBL" id="MFC1401327.1"/>
    </source>
</evidence>
<evidence type="ECO:0000259" key="7">
    <source>
        <dbReference type="Pfam" id="PF00441"/>
    </source>
</evidence>
<reference evidence="10 11" key="1">
    <citation type="submission" date="2024-09" db="EMBL/GenBank/DDBJ databases">
        <authorList>
            <person name="Lee S.D."/>
        </authorList>
    </citation>
    <scope>NUCLEOTIDE SEQUENCE [LARGE SCALE GENOMIC DNA]</scope>
    <source>
        <strain evidence="10 11">N1-5</strain>
    </source>
</reference>
<dbReference type="Pfam" id="PF02770">
    <property type="entry name" value="Acyl-CoA_dh_M"/>
    <property type="match status" value="1"/>
</dbReference>
<comment type="caution">
    <text evidence="10">The sequence shown here is derived from an EMBL/GenBank/DDBJ whole genome shotgun (WGS) entry which is preliminary data.</text>
</comment>
<evidence type="ECO:0000256" key="5">
    <source>
        <dbReference type="ARBA" id="ARBA00023002"/>
    </source>
</evidence>
<evidence type="ECO:0000256" key="3">
    <source>
        <dbReference type="ARBA" id="ARBA00022630"/>
    </source>
</evidence>
<evidence type="ECO:0000256" key="1">
    <source>
        <dbReference type="ARBA" id="ARBA00001974"/>
    </source>
</evidence>
<dbReference type="Gene3D" id="1.20.140.10">
    <property type="entry name" value="Butyryl-CoA Dehydrogenase, subunit A, domain 3"/>
    <property type="match status" value="1"/>
</dbReference>
<dbReference type="InterPro" id="IPR036250">
    <property type="entry name" value="AcylCo_DH-like_C"/>
</dbReference>
<evidence type="ECO:0000256" key="4">
    <source>
        <dbReference type="ARBA" id="ARBA00022827"/>
    </source>
</evidence>
<dbReference type="PANTHER" id="PTHR43292">
    <property type="entry name" value="ACYL-COA DEHYDROGENASE"/>
    <property type="match status" value="1"/>
</dbReference>
<dbReference type="InterPro" id="IPR013786">
    <property type="entry name" value="AcylCoA_DH/ox_N"/>
</dbReference>
<accession>A0ABV6UIQ9</accession>
<proteinExistence type="inferred from homology"/>
<dbReference type="Gene3D" id="1.10.540.10">
    <property type="entry name" value="Acyl-CoA dehydrogenase/oxidase, N-terminal domain"/>
    <property type="match status" value="1"/>
</dbReference>
<dbReference type="EMBL" id="JBHEZZ010000004">
    <property type="protein sequence ID" value="MFC1401327.1"/>
    <property type="molecule type" value="Genomic_DNA"/>
</dbReference>
<dbReference type="InterPro" id="IPR052161">
    <property type="entry name" value="Mycobact_Acyl-CoA_DH"/>
</dbReference>
<dbReference type="SUPFAM" id="SSF56645">
    <property type="entry name" value="Acyl-CoA dehydrogenase NM domain-like"/>
    <property type="match status" value="1"/>
</dbReference>
<dbReference type="InterPro" id="IPR046373">
    <property type="entry name" value="Acyl-CoA_Oxase/DH_mid-dom_sf"/>
</dbReference>
<dbReference type="InterPro" id="IPR006091">
    <property type="entry name" value="Acyl-CoA_Oxase/DH_mid-dom"/>
</dbReference>
<feature type="domain" description="Acyl-CoA oxidase/dehydrogenase middle" evidence="8">
    <location>
        <begin position="132"/>
        <end position="233"/>
    </location>
</feature>
<dbReference type="Gene3D" id="2.40.110.10">
    <property type="entry name" value="Butyryl-CoA Dehydrogenase, subunit A, domain 2"/>
    <property type="match status" value="1"/>
</dbReference>
<keyword evidence="4 6" id="KW-0274">FAD</keyword>
<feature type="domain" description="Acyl-CoA dehydrogenase/oxidase N-terminal" evidence="9">
    <location>
        <begin position="22"/>
        <end position="128"/>
    </location>
</feature>